<evidence type="ECO:0000313" key="2">
    <source>
        <dbReference type="Proteomes" id="UP001580928"/>
    </source>
</evidence>
<dbReference type="EMBL" id="JBBVGT010000002">
    <property type="protein sequence ID" value="MFB5944548.1"/>
    <property type="molecule type" value="Genomic_DNA"/>
</dbReference>
<gene>
    <name evidence="1" type="ORF">WKR92_01745</name>
</gene>
<name>A0ABV5CAH1_9SPHI</name>
<sequence length="121" mass="13910">MKAIAYSIQNREKVSLVKANSKRHEFLFISNDLNETNLYFARGKDVLILFKLETLNSDLLKQIKRIGIKLIISRDHNPSLEILELANRIGIPVKHVQCNWSDEKKAHQIINILDYASDGLP</sequence>
<accession>A0ABV5CAH1</accession>
<dbReference type="Gene3D" id="3.40.50.720">
    <property type="entry name" value="NAD(P)-binding Rossmann-like Domain"/>
    <property type="match status" value="1"/>
</dbReference>
<proteinExistence type="predicted"/>
<dbReference type="Proteomes" id="UP001580928">
    <property type="component" value="Unassembled WGS sequence"/>
</dbReference>
<keyword evidence="2" id="KW-1185">Reference proteome</keyword>
<organism evidence="1 2">
    <name type="scientific">Albibacterium profundi</name>
    <dbReference type="NCBI Taxonomy" id="3134906"/>
    <lineage>
        <taxon>Bacteria</taxon>
        <taxon>Pseudomonadati</taxon>
        <taxon>Bacteroidota</taxon>
        <taxon>Sphingobacteriia</taxon>
        <taxon>Sphingobacteriales</taxon>
        <taxon>Sphingobacteriaceae</taxon>
        <taxon>Albibacterium</taxon>
    </lineage>
</organism>
<evidence type="ECO:0000313" key="1">
    <source>
        <dbReference type="EMBL" id="MFB5944548.1"/>
    </source>
</evidence>
<reference evidence="1 2" key="1">
    <citation type="submission" date="2024-04" db="EMBL/GenBank/DDBJ databases">
        <title>Albibacterium profundi sp. nov., isolated from sediment of the Challenger Deep of Mariana Trench.</title>
        <authorList>
            <person name="Wang Y."/>
        </authorList>
    </citation>
    <scope>NUCLEOTIDE SEQUENCE [LARGE SCALE GENOMIC DNA]</scope>
    <source>
        <strain evidence="1 2">RHL897</strain>
    </source>
</reference>
<protein>
    <submittedName>
        <fullName evidence="1">Uncharacterized protein</fullName>
    </submittedName>
</protein>
<comment type="caution">
    <text evidence="1">The sequence shown here is derived from an EMBL/GenBank/DDBJ whole genome shotgun (WGS) entry which is preliminary data.</text>
</comment>
<dbReference type="SUPFAM" id="SSF52283">
    <property type="entry name" value="Formate/glycerate dehydrogenase catalytic domain-like"/>
    <property type="match status" value="1"/>
</dbReference>
<dbReference type="RefSeq" id="WP_375556113.1">
    <property type="nucleotide sequence ID" value="NZ_JBBVGT010000002.1"/>
</dbReference>